<dbReference type="AlphaFoldDB" id="A0A135TGE3"/>
<feature type="compositionally biased region" description="Basic and acidic residues" evidence="1">
    <location>
        <begin position="266"/>
        <end position="282"/>
    </location>
</feature>
<organism evidence="2 3">
    <name type="scientific">Colletotrichum nymphaeae SA-01</name>
    <dbReference type="NCBI Taxonomy" id="1460502"/>
    <lineage>
        <taxon>Eukaryota</taxon>
        <taxon>Fungi</taxon>
        <taxon>Dikarya</taxon>
        <taxon>Ascomycota</taxon>
        <taxon>Pezizomycotina</taxon>
        <taxon>Sordariomycetes</taxon>
        <taxon>Hypocreomycetidae</taxon>
        <taxon>Glomerellales</taxon>
        <taxon>Glomerellaceae</taxon>
        <taxon>Colletotrichum</taxon>
        <taxon>Colletotrichum acutatum species complex</taxon>
    </lineage>
</organism>
<evidence type="ECO:0000313" key="3">
    <source>
        <dbReference type="Proteomes" id="UP000070054"/>
    </source>
</evidence>
<evidence type="ECO:0000313" key="2">
    <source>
        <dbReference type="EMBL" id="KXH47261.1"/>
    </source>
</evidence>
<name>A0A135TGE3_9PEZI</name>
<evidence type="ECO:0000256" key="1">
    <source>
        <dbReference type="SAM" id="MobiDB-lite"/>
    </source>
</evidence>
<feature type="region of interest" description="Disordered" evidence="1">
    <location>
        <begin position="254"/>
        <end position="328"/>
    </location>
</feature>
<reference evidence="2 3" key="1">
    <citation type="submission" date="2014-02" db="EMBL/GenBank/DDBJ databases">
        <title>The genome sequence of Colletotrichum nymphaeae SA-01.</title>
        <authorList>
            <person name="Baroncelli R."/>
            <person name="Thon M.R."/>
        </authorList>
    </citation>
    <scope>NUCLEOTIDE SEQUENCE [LARGE SCALE GENOMIC DNA]</scope>
    <source>
        <strain evidence="2 3">SA-01</strain>
    </source>
</reference>
<keyword evidence="3" id="KW-1185">Reference proteome</keyword>
<proteinExistence type="predicted"/>
<comment type="caution">
    <text evidence="2">The sequence shown here is derived from an EMBL/GenBank/DDBJ whole genome shotgun (WGS) entry which is preliminary data.</text>
</comment>
<feature type="compositionally biased region" description="Low complexity" evidence="1">
    <location>
        <begin position="289"/>
        <end position="308"/>
    </location>
</feature>
<gene>
    <name evidence="2" type="ORF">CNYM01_12206</name>
</gene>
<sequence>MINSCLPLEARATDNPVRQLEEKNPLMRHAWLNFNHKDHKVEYMRAAVKIFEALSLRNRPSFKDLVSSDSLQSTIWARPEQCFCFDPISSDSASLSNGNYEDGMFNVTRLSDSARWNLGTLIDQELDRVIGKDLRCRNNPEFLRLEYCAPYGHRTASDEVHTFSIRNRCLTNQINSVMDDRVRVTYVLRAAVRMQEDVTDGEDQVQLFTQSGELRWDWLVEDDWFGDPGYTWFLLYWKTNPEYRVKGPSAERADLRIEENSEGTQDECRHTDDSTKRDEHEGVLATNPSMSSAVADQSSSSHGHPVSSIRRPLSGWAPSKQTPDPATHRLMTGNDFLQRDKRNVNVICGHCSALGHGLIDCIWPGPFGDIDGCPKCNTTEHRFDNCQAFEEISYNIARLELLHHVLVVRRANKPPILTRRVWTSIARAYENRHEGKYMQNPVDYPWTKSYAMEIWRNTFKDASKQFWLTYDYSKDSENQSRLQVDPMTKDRQTAIQNEALILEDQKQHGWNAEEYIYY</sequence>
<dbReference type="EMBL" id="JEMN01001126">
    <property type="protein sequence ID" value="KXH47261.1"/>
    <property type="molecule type" value="Genomic_DNA"/>
</dbReference>
<protein>
    <submittedName>
        <fullName evidence="2">Uncharacterized protein</fullName>
    </submittedName>
</protein>
<dbReference type="Proteomes" id="UP000070054">
    <property type="component" value="Unassembled WGS sequence"/>
</dbReference>
<accession>A0A135TGE3</accession>